<reference evidence="2" key="1">
    <citation type="journal article" date="2023" name="G3 (Bethesda)">
        <title>Genome assembly and association tests identify interacting loci associated with vigor, precocity, and sex in interspecific pistachio rootstocks.</title>
        <authorList>
            <person name="Palmer W."/>
            <person name="Jacygrad E."/>
            <person name="Sagayaradj S."/>
            <person name="Cavanaugh K."/>
            <person name="Han R."/>
            <person name="Bertier L."/>
            <person name="Beede B."/>
            <person name="Kafkas S."/>
            <person name="Golino D."/>
            <person name="Preece J."/>
            <person name="Michelmore R."/>
        </authorList>
    </citation>
    <scope>NUCLEOTIDE SEQUENCE [LARGE SCALE GENOMIC DNA]</scope>
</reference>
<keyword evidence="2" id="KW-1185">Reference proteome</keyword>
<comment type="caution">
    <text evidence="1">The sequence shown here is derived from an EMBL/GenBank/DDBJ whole genome shotgun (WGS) entry which is preliminary data.</text>
</comment>
<dbReference type="Proteomes" id="UP001163603">
    <property type="component" value="Chromosome 13"/>
</dbReference>
<dbReference type="EMBL" id="CM047748">
    <property type="protein sequence ID" value="KAJ0013526.1"/>
    <property type="molecule type" value="Genomic_DNA"/>
</dbReference>
<organism evidence="1 2">
    <name type="scientific">Pistacia integerrima</name>
    <dbReference type="NCBI Taxonomy" id="434235"/>
    <lineage>
        <taxon>Eukaryota</taxon>
        <taxon>Viridiplantae</taxon>
        <taxon>Streptophyta</taxon>
        <taxon>Embryophyta</taxon>
        <taxon>Tracheophyta</taxon>
        <taxon>Spermatophyta</taxon>
        <taxon>Magnoliopsida</taxon>
        <taxon>eudicotyledons</taxon>
        <taxon>Gunneridae</taxon>
        <taxon>Pentapetalae</taxon>
        <taxon>rosids</taxon>
        <taxon>malvids</taxon>
        <taxon>Sapindales</taxon>
        <taxon>Anacardiaceae</taxon>
        <taxon>Pistacia</taxon>
    </lineage>
</organism>
<name>A0ACC0XA89_9ROSI</name>
<accession>A0ACC0XA89</accession>
<evidence type="ECO:0000313" key="1">
    <source>
        <dbReference type="EMBL" id="KAJ0013526.1"/>
    </source>
</evidence>
<protein>
    <submittedName>
        <fullName evidence="1">Uncharacterized protein</fullName>
    </submittedName>
</protein>
<gene>
    <name evidence="1" type="ORF">Pint_21527</name>
</gene>
<proteinExistence type="predicted"/>
<evidence type="ECO:0000313" key="2">
    <source>
        <dbReference type="Proteomes" id="UP001163603"/>
    </source>
</evidence>
<sequence length="278" mass="30669">MRCIMRLLVQLNTITASASSLRYYGLGLENGNYTLTLQFAEIADLDTTGRRSLGRRVFDIYVQACLHLQITLAKKASPMHHTGTCCMPTMVHMGPLISAISAAPVRPPGGRSPITKKNRTGFLLVGGCCISVTSCNFLHCPKKKKKATKLMKAWHLYENNRQLELVDSKLSIFSEEEVISLIWGSSFVYLDIALIEASDVHVIAMLCGDIEVSAVNSKPGYLTEWTFDDAASYVTDDTAEEFDDTGEECDDTSNYISSTSLSRVDKTPQRSATKALLH</sequence>